<dbReference type="PANTHER" id="PTHR42879">
    <property type="entry name" value="3-OXOACYL-(ACYL-CARRIER-PROTEIN) REDUCTASE"/>
    <property type="match status" value="1"/>
</dbReference>
<gene>
    <name evidence="2" type="ORF">SAMN04515666_11452</name>
</gene>
<evidence type="ECO:0000256" key="1">
    <source>
        <dbReference type="ARBA" id="ARBA00006484"/>
    </source>
</evidence>
<dbReference type="FunFam" id="3.40.50.720:FF:000084">
    <property type="entry name" value="Short-chain dehydrogenase reductase"/>
    <property type="match status" value="1"/>
</dbReference>
<dbReference type="OrthoDB" id="9804774at2"/>
<dbReference type="EMBL" id="FOAN01000014">
    <property type="protein sequence ID" value="SEM56274.1"/>
    <property type="molecule type" value="Genomic_DNA"/>
</dbReference>
<reference evidence="3" key="1">
    <citation type="submission" date="2016-10" db="EMBL/GenBank/DDBJ databases">
        <authorList>
            <person name="Varghese N."/>
            <person name="Submissions S."/>
        </authorList>
    </citation>
    <scope>NUCLEOTIDE SEQUENCE [LARGE SCALE GENOMIC DNA]</scope>
    <source>
        <strain evidence="3">LMG 26383,CCUG 61248,R- 45681</strain>
    </source>
</reference>
<dbReference type="PRINTS" id="PR00080">
    <property type="entry name" value="SDRFAMILY"/>
</dbReference>
<dbReference type="GO" id="GO:0003858">
    <property type="term" value="F:3-hydroxybutyrate dehydrogenase activity"/>
    <property type="evidence" value="ECO:0007669"/>
    <property type="project" value="InterPro"/>
</dbReference>
<dbReference type="InterPro" id="IPR002347">
    <property type="entry name" value="SDR_fam"/>
</dbReference>
<dbReference type="PRINTS" id="PR00081">
    <property type="entry name" value="GDHRDH"/>
</dbReference>
<dbReference type="NCBIfam" id="NF009093">
    <property type="entry name" value="PRK12429.1"/>
    <property type="match status" value="1"/>
</dbReference>
<dbReference type="Pfam" id="PF13561">
    <property type="entry name" value="adh_short_C2"/>
    <property type="match status" value="1"/>
</dbReference>
<dbReference type="PROSITE" id="PS00061">
    <property type="entry name" value="ADH_SHORT"/>
    <property type="match status" value="1"/>
</dbReference>
<evidence type="ECO:0000313" key="2">
    <source>
        <dbReference type="EMBL" id="SEM56274.1"/>
    </source>
</evidence>
<protein>
    <submittedName>
        <fullName evidence="2">3-hydroxybutyrate dehydrogenase</fullName>
    </submittedName>
</protein>
<comment type="similarity">
    <text evidence="1">Belongs to the short-chain dehydrogenases/reductases (SDR) family.</text>
</comment>
<sequence length="260" mass="27050">MLKGKTAVVTGSTSGIGLAIARAYAAEDANIVINGFGAPEAIEQERVGIEADFGVKARYSPADMAHGGAIAAMIAEAEAEFGGVDILVNNAGIQFVAAIEEFPVEKWDAIIAINLSAAFHAIRAALPGMKQRKWGRIINTASAHALVASPFKSAYVAAKHGIAGLTKTVALEAATFGITANAICPGYVWTPLVEKQIPETMAARNLTKEQVVNDVLLHAQPTKQFVTSEEVAALAVFLASDAAKSITGVILPVDGGWTAQ</sequence>
<accession>A0A1H7ZE46</accession>
<dbReference type="InterPro" id="IPR050259">
    <property type="entry name" value="SDR"/>
</dbReference>
<dbReference type="PANTHER" id="PTHR42879:SF2">
    <property type="entry name" value="3-OXOACYL-[ACYL-CARRIER-PROTEIN] REDUCTASE FABG"/>
    <property type="match status" value="1"/>
</dbReference>
<dbReference type="Gene3D" id="3.40.50.720">
    <property type="entry name" value="NAD(P)-binding Rossmann-like Domain"/>
    <property type="match status" value="1"/>
</dbReference>
<dbReference type="InterPro" id="IPR020904">
    <property type="entry name" value="Sc_DH/Rdtase_CS"/>
</dbReference>
<organism evidence="2 3">
    <name type="scientific">Bosea lupini</name>
    <dbReference type="NCBI Taxonomy" id="1036779"/>
    <lineage>
        <taxon>Bacteria</taxon>
        <taxon>Pseudomonadati</taxon>
        <taxon>Pseudomonadota</taxon>
        <taxon>Alphaproteobacteria</taxon>
        <taxon>Hyphomicrobiales</taxon>
        <taxon>Boseaceae</taxon>
        <taxon>Bosea</taxon>
    </lineage>
</organism>
<dbReference type="AlphaFoldDB" id="A0A1H7ZE46"/>
<name>A0A1H7ZE46_9HYPH</name>
<dbReference type="RefSeq" id="WP_091842414.1">
    <property type="nucleotide sequence ID" value="NZ_FOAN01000014.1"/>
</dbReference>
<dbReference type="STRING" id="1036779.SAMN04515666_11452"/>
<dbReference type="InterPro" id="IPR011294">
    <property type="entry name" value="3-OHbutyrate_DH"/>
</dbReference>
<proteinExistence type="inferred from homology"/>
<keyword evidence="3" id="KW-1185">Reference proteome</keyword>
<evidence type="ECO:0000313" key="3">
    <source>
        <dbReference type="Proteomes" id="UP000199664"/>
    </source>
</evidence>
<dbReference type="Proteomes" id="UP000199664">
    <property type="component" value="Unassembled WGS sequence"/>
</dbReference>
<dbReference type="SUPFAM" id="SSF51735">
    <property type="entry name" value="NAD(P)-binding Rossmann-fold domains"/>
    <property type="match status" value="1"/>
</dbReference>
<dbReference type="InterPro" id="IPR036291">
    <property type="entry name" value="NAD(P)-bd_dom_sf"/>
</dbReference>
<dbReference type="GO" id="GO:0032787">
    <property type="term" value="P:monocarboxylic acid metabolic process"/>
    <property type="evidence" value="ECO:0007669"/>
    <property type="project" value="UniProtKB-ARBA"/>
</dbReference>
<dbReference type="NCBIfam" id="TIGR01963">
    <property type="entry name" value="PHB_DH"/>
    <property type="match status" value="1"/>
</dbReference>